<feature type="domain" description="DUF362" evidence="1">
    <location>
        <begin position="38"/>
        <end position="246"/>
    </location>
</feature>
<comment type="caution">
    <text evidence="2">The sequence shown here is derived from an EMBL/GenBank/DDBJ whole genome shotgun (WGS) entry which is preliminary data.</text>
</comment>
<dbReference type="InterPro" id="IPR007160">
    <property type="entry name" value="DUF362"/>
</dbReference>
<proteinExistence type="predicted"/>
<dbReference type="Proteomes" id="UP000179243">
    <property type="component" value="Unassembled WGS sequence"/>
</dbReference>
<accession>A0A1F7FLT3</accession>
<evidence type="ECO:0000313" key="2">
    <source>
        <dbReference type="EMBL" id="OGK07628.1"/>
    </source>
</evidence>
<organism evidence="2 3">
    <name type="scientific">Candidatus Raymondbacteria bacterium RIFOXYD12_FULL_49_13</name>
    <dbReference type="NCBI Taxonomy" id="1817890"/>
    <lineage>
        <taxon>Bacteria</taxon>
        <taxon>Raymondiibacteriota</taxon>
    </lineage>
</organism>
<evidence type="ECO:0000259" key="1">
    <source>
        <dbReference type="Pfam" id="PF04015"/>
    </source>
</evidence>
<dbReference type="Pfam" id="PF04015">
    <property type="entry name" value="DUF362"/>
    <property type="match status" value="1"/>
</dbReference>
<reference evidence="2 3" key="1">
    <citation type="journal article" date="2016" name="Nat. Commun.">
        <title>Thousands of microbial genomes shed light on interconnected biogeochemical processes in an aquifer system.</title>
        <authorList>
            <person name="Anantharaman K."/>
            <person name="Brown C.T."/>
            <person name="Hug L.A."/>
            <person name="Sharon I."/>
            <person name="Castelle C.J."/>
            <person name="Probst A.J."/>
            <person name="Thomas B.C."/>
            <person name="Singh A."/>
            <person name="Wilkins M.J."/>
            <person name="Karaoz U."/>
            <person name="Brodie E.L."/>
            <person name="Williams K.H."/>
            <person name="Hubbard S.S."/>
            <person name="Banfield J.F."/>
        </authorList>
    </citation>
    <scope>NUCLEOTIDE SEQUENCE [LARGE SCALE GENOMIC DNA]</scope>
</reference>
<name>A0A1F7FLT3_UNCRA</name>
<evidence type="ECO:0000313" key="3">
    <source>
        <dbReference type="Proteomes" id="UP000179243"/>
    </source>
</evidence>
<dbReference type="EMBL" id="MFYX01000001">
    <property type="protein sequence ID" value="OGK07628.1"/>
    <property type="molecule type" value="Genomic_DNA"/>
</dbReference>
<gene>
    <name evidence="2" type="ORF">A2519_21940</name>
</gene>
<dbReference type="AlphaFoldDB" id="A0A1F7FLT3"/>
<sequence length="395" mass="42554">MFKPRDNLVSVGTGQGPYGNIRTALSKIDLSPVKGKKVLVKPNAGRFVEGGQGITTHPDAVAAVIDTLREADAASITLGESPILGVKTLAAFEKTGIAAIADKTGVPLLDMDKRKPVIRQVKNGRVLTSLKFCADIFDFDIIVSVPVAKTHMHTQVSLGIKNMKGCLWRNEKVRLHQLQYKKGSVFPEKTLDTAISDMASLFLPDLTVIDGYIGMEGLGPSAGTPVTSNFALASWNPLAADKAGCELMGFTIDEVTHLRLVRDRKLCPLEDVAVLPANYLEYKVPFARSPSKLDIAFPNVVVHDKGACSACTSTLLLFLKRFADELGDYVFPDGKIHVGIGKDIDGFPEGTILIGNCTAQKKAKGKFVPGCPPVASRIYRAITGVEPETNEPDIR</sequence>
<protein>
    <recommendedName>
        <fullName evidence="1">DUF362 domain-containing protein</fullName>
    </recommendedName>
</protein>